<dbReference type="OrthoDB" id="4554315at2"/>
<organism evidence="1 2">
    <name type="scientific">Nocardia nova</name>
    <dbReference type="NCBI Taxonomy" id="37330"/>
    <lineage>
        <taxon>Bacteria</taxon>
        <taxon>Bacillati</taxon>
        <taxon>Actinomycetota</taxon>
        <taxon>Actinomycetes</taxon>
        <taxon>Mycobacteriales</taxon>
        <taxon>Nocardiaceae</taxon>
        <taxon>Nocardia</taxon>
    </lineage>
</organism>
<accession>A0A2S6AQJ6</accession>
<dbReference type="EMBL" id="PSZC01000009">
    <property type="protein sequence ID" value="PPJ37480.1"/>
    <property type="molecule type" value="Genomic_DNA"/>
</dbReference>
<dbReference type="Proteomes" id="UP000239874">
    <property type="component" value="Unassembled WGS sequence"/>
</dbReference>
<dbReference type="AlphaFoldDB" id="A0A2S6AQJ6"/>
<sequence>MMPADQSLTATLDPAGVGMTREEIDLFVNTLTLTAPQVWTLCDILPPVDQLDHRWWDDSPAQLAAVIRARALEPHHSERWGVDHDDLAEVCENLPAPHAVALVDAIVRARTVPGDYVEALRAVGLLR</sequence>
<name>A0A2S6AQJ6_9NOCA</name>
<reference evidence="1 2" key="1">
    <citation type="submission" date="2018-02" db="EMBL/GenBank/DDBJ databases">
        <title>8 Nocardia nova and 1 Nocardia cyriacigeorgica strain used for evolution to TMP-SMX.</title>
        <authorList>
            <person name="Mehta H."/>
            <person name="Weng J."/>
            <person name="Shamoo Y."/>
        </authorList>
    </citation>
    <scope>NUCLEOTIDE SEQUENCE [LARGE SCALE GENOMIC DNA]</scope>
    <source>
        <strain evidence="1 2">MDA3139</strain>
    </source>
</reference>
<evidence type="ECO:0000313" key="1">
    <source>
        <dbReference type="EMBL" id="PPJ37480.1"/>
    </source>
</evidence>
<proteinExistence type="predicted"/>
<gene>
    <name evidence="1" type="ORF">C5E45_15290</name>
</gene>
<comment type="caution">
    <text evidence="1">The sequence shown here is derived from an EMBL/GenBank/DDBJ whole genome shotgun (WGS) entry which is preliminary data.</text>
</comment>
<evidence type="ECO:0000313" key="2">
    <source>
        <dbReference type="Proteomes" id="UP000239874"/>
    </source>
</evidence>
<dbReference type="RefSeq" id="WP_104378367.1">
    <property type="nucleotide sequence ID" value="NZ_PSZC01000009.1"/>
</dbReference>
<protein>
    <submittedName>
        <fullName evidence="1">Uncharacterized protein</fullName>
    </submittedName>
</protein>